<evidence type="ECO:0000256" key="1">
    <source>
        <dbReference type="SAM" id="Phobius"/>
    </source>
</evidence>
<comment type="caution">
    <text evidence="2">The sequence shown here is derived from an EMBL/GenBank/DDBJ whole genome shotgun (WGS) entry which is preliminary data.</text>
</comment>
<dbReference type="RefSeq" id="WP_098736007.1">
    <property type="nucleotide sequence ID" value="NZ_PDKW01000039.1"/>
</dbReference>
<organism evidence="2 3">
    <name type="scientific">Azospirillum palustre</name>
    <dbReference type="NCBI Taxonomy" id="2044885"/>
    <lineage>
        <taxon>Bacteria</taxon>
        <taxon>Pseudomonadati</taxon>
        <taxon>Pseudomonadota</taxon>
        <taxon>Alphaproteobacteria</taxon>
        <taxon>Rhodospirillales</taxon>
        <taxon>Azospirillaceae</taxon>
        <taxon>Azospirillum</taxon>
    </lineage>
</organism>
<dbReference type="AlphaFoldDB" id="A0A2B8BKU3"/>
<name>A0A2B8BKU3_9PROT</name>
<dbReference type="EMBL" id="PDKW01000039">
    <property type="protein sequence ID" value="PGH58022.1"/>
    <property type="molecule type" value="Genomic_DNA"/>
</dbReference>
<proteinExistence type="predicted"/>
<reference evidence="3" key="1">
    <citation type="submission" date="2017-10" db="EMBL/GenBank/DDBJ databases">
        <authorList>
            <person name="Kravchenko I.K."/>
            <person name="Grouzdev D.S."/>
        </authorList>
    </citation>
    <scope>NUCLEOTIDE SEQUENCE [LARGE SCALE GENOMIC DNA]</scope>
    <source>
        <strain evidence="3">B2</strain>
    </source>
</reference>
<evidence type="ECO:0000313" key="3">
    <source>
        <dbReference type="Proteomes" id="UP000225379"/>
    </source>
</evidence>
<evidence type="ECO:0000313" key="2">
    <source>
        <dbReference type="EMBL" id="PGH58022.1"/>
    </source>
</evidence>
<evidence type="ECO:0008006" key="4">
    <source>
        <dbReference type="Google" id="ProtNLM"/>
    </source>
</evidence>
<gene>
    <name evidence="2" type="ORF">CRT60_08675</name>
</gene>
<keyword evidence="1" id="KW-0812">Transmembrane</keyword>
<keyword evidence="1" id="KW-0472">Membrane</keyword>
<keyword evidence="1" id="KW-1133">Transmembrane helix</keyword>
<dbReference type="Proteomes" id="UP000225379">
    <property type="component" value="Unassembled WGS sequence"/>
</dbReference>
<accession>A0A2B8BKU3</accession>
<sequence length="67" mass="7304">MSPEFVPWIAGGASFLIVLVITNAMTAPSRTAAEYQRTAWKLIDAVDDLADEVKALREEIRKNGGAK</sequence>
<feature type="transmembrane region" description="Helical" evidence="1">
    <location>
        <begin position="6"/>
        <end position="27"/>
    </location>
</feature>
<keyword evidence="3" id="KW-1185">Reference proteome</keyword>
<protein>
    <recommendedName>
        <fullName evidence="4">Holin</fullName>
    </recommendedName>
</protein>